<name>A0A811U4L4_CERCA</name>
<gene>
    <name evidence="1" type="ORF">CCAP1982_LOCUS1972</name>
</gene>
<sequence>FTCSAPPLSAATADCVRPLLTMNGQCLQHLPFIIGQSSGYHLQVFLNSYKRSVLHCLPLASVVGSSHKSRPIIGIFR</sequence>
<keyword evidence="2" id="KW-1185">Reference proteome</keyword>
<dbReference type="EMBL" id="CAJHJT010000001">
    <property type="protein sequence ID" value="CAD6993146.1"/>
    <property type="molecule type" value="Genomic_DNA"/>
</dbReference>
<dbReference type="AlphaFoldDB" id="A0A811U4L4"/>
<accession>A0A811U4L4</accession>
<evidence type="ECO:0000313" key="1">
    <source>
        <dbReference type="EMBL" id="CAD6993146.1"/>
    </source>
</evidence>
<reference evidence="1" key="1">
    <citation type="submission" date="2020-11" db="EMBL/GenBank/DDBJ databases">
        <authorList>
            <person name="Whitehead M."/>
        </authorList>
    </citation>
    <scope>NUCLEOTIDE SEQUENCE</scope>
    <source>
        <strain evidence="1">EGII</strain>
    </source>
</reference>
<feature type="non-terminal residue" evidence="1">
    <location>
        <position position="1"/>
    </location>
</feature>
<protein>
    <submittedName>
        <fullName evidence="1">(Mediterranean fruit fly) hypothetical protein</fullName>
    </submittedName>
</protein>
<proteinExistence type="predicted"/>
<comment type="caution">
    <text evidence="1">The sequence shown here is derived from an EMBL/GenBank/DDBJ whole genome shotgun (WGS) entry which is preliminary data.</text>
</comment>
<organism evidence="1 2">
    <name type="scientific">Ceratitis capitata</name>
    <name type="common">Mediterranean fruit fly</name>
    <name type="synonym">Tephritis capitata</name>
    <dbReference type="NCBI Taxonomy" id="7213"/>
    <lineage>
        <taxon>Eukaryota</taxon>
        <taxon>Metazoa</taxon>
        <taxon>Ecdysozoa</taxon>
        <taxon>Arthropoda</taxon>
        <taxon>Hexapoda</taxon>
        <taxon>Insecta</taxon>
        <taxon>Pterygota</taxon>
        <taxon>Neoptera</taxon>
        <taxon>Endopterygota</taxon>
        <taxon>Diptera</taxon>
        <taxon>Brachycera</taxon>
        <taxon>Muscomorpha</taxon>
        <taxon>Tephritoidea</taxon>
        <taxon>Tephritidae</taxon>
        <taxon>Ceratitis</taxon>
        <taxon>Ceratitis</taxon>
    </lineage>
</organism>
<evidence type="ECO:0000313" key="2">
    <source>
        <dbReference type="Proteomes" id="UP000606786"/>
    </source>
</evidence>
<dbReference type="Proteomes" id="UP000606786">
    <property type="component" value="Unassembled WGS sequence"/>
</dbReference>